<dbReference type="Proteomes" id="UP001179280">
    <property type="component" value="Unassembled WGS sequence"/>
</dbReference>
<dbReference type="EC" id="2.7.13.3" evidence="2"/>
<dbReference type="Pfam" id="PF07730">
    <property type="entry name" value="HisKA_3"/>
    <property type="match status" value="1"/>
</dbReference>
<comment type="catalytic activity">
    <reaction evidence="1">
        <text>ATP + protein L-histidine = ADP + protein N-phospho-L-histidine.</text>
        <dbReference type="EC" id="2.7.13.3"/>
    </reaction>
</comment>
<keyword evidence="9" id="KW-1133">Transmembrane helix</keyword>
<evidence type="ECO:0000256" key="2">
    <source>
        <dbReference type="ARBA" id="ARBA00012438"/>
    </source>
</evidence>
<evidence type="ECO:0000256" key="4">
    <source>
        <dbReference type="ARBA" id="ARBA00022679"/>
    </source>
</evidence>
<keyword evidence="7" id="KW-0067">ATP-binding</keyword>
<dbReference type="EMBL" id="JAFBCV010000006">
    <property type="protein sequence ID" value="MBM7838989.1"/>
    <property type="molecule type" value="Genomic_DNA"/>
</dbReference>
<dbReference type="InterPro" id="IPR050482">
    <property type="entry name" value="Sensor_HK_TwoCompSys"/>
</dbReference>
<evidence type="ECO:0000256" key="6">
    <source>
        <dbReference type="ARBA" id="ARBA00022777"/>
    </source>
</evidence>
<keyword evidence="12" id="KW-1185">Reference proteome</keyword>
<dbReference type="Gene3D" id="1.20.5.1930">
    <property type="match status" value="1"/>
</dbReference>
<dbReference type="InterPro" id="IPR011712">
    <property type="entry name" value="Sig_transdc_His_kin_sub3_dim/P"/>
</dbReference>
<feature type="transmembrane region" description="Helical" evidence="9">
    <location>
        <begin position="116"/>
        <end position="137"/>
    </location>
</feature>
<keyword evidence="9" id="KW-0812">Transmembrane</keyword>
<sequence>MYFWLRLLLISTSILLWLIEDQALLSNPVYWLTAGVLIAGASSEPLWKTRFYLYSILTFIACLFTYEYQLHYGWAASLVFASFAFLSSRIPLWQIGLLFSLVSIHVLLLSEKLSQFLFSMVVALLVFSFAIFVLRLLEEGKQKQIRIEELAYDQRMLKRQLLLEEDAAKQAERTRIARDVHDSVGHQLTALAMQLQIAELKETGDTSYIIEAKQTARTALEEMRKAVKALEKEEIRGVSMIVRLIRKLEAESQVYISFKTESGALSQFLDDNQSTAVYRFVQEGLTNAMRHAFAKQISVELSIAGGHTYIATVRNEATPHSFVEGFGLTQLRQRFEELDGTFTTGYQDNYFVMRGAFPIGSSKEANHSNC</sequence>
<dbReference type="RefSeq" id="WP_204466348.1">
    <property type="nucleotide sequence ID" value="NZ_JAFBCV010000006.1"/>
</dbReference>
<feature type="transmembrane region" description="Helical" evidence="9">
    <location>
        <begin position="50"/>
        <end position="69"/>
    </location>
</feature>
<name>A0ABS2SX10_9BACI</name>
<accession>A0ABS2SX10</accession>
<keyword evidence="9" id="KW-0472">Membrane</keyword>
<evidence type="ECO:0000259" key="10">
    <source>
        <dbReference type="Pfam" id="PF07730"/>
    </source>
</evidence>
<keyword evidence="6 11" id="KW-0418">Kinase</keyword>
<gene>
    <name evidence="11" type="ORF">JOC54_002259</name>
</gene>
<evidence type="ECO:0000256" key="8">
    <source>
        <dbReference type="ARBA" id="ARBA00023012"/>
    </source>
</evidence>
<evidence type="ECO:0000256" key="7">
    <source>
        <dbReference type="ARBA" id="ARBA00022840"/>
    </source>
</evidence>
<evidence type="ECO:0000256" key="9">
    <source>
        <dbReference type="SAM" id="Phobius"/>
    </source>
</evidence>
<dbReference type="GO" id="GO:0016301">
    <property type="term" value="F:kinase activity"/>
    <property type="evidence" value="ECO:0007669"/>
    <property type="project" value="UniProtKB-KW"/>
</dbReference>
<protein>
    <recommendedName>
        <fullName evidence="2">histidine kinase</fullName>
        <ecNumber evidence="2">2.7.13.3</ecNumber>
    </recommendedName>
</protein>
<keyword evidence="4" id="KW-0808">Transferase</keyword>
<reference evidence="11" key="1">
    <citation type="submission" date="2021-01" db="EMBL/GenBank/DDBJ databases">
        <title>Genomic Encyclopedia of Type Strains, Phase IV (KMG-IV): sequencing the most valuable type-strain genomes for metagenomic binning, comparative biology and taxonomic classification.</title>
        <authorList>
            <person name="Goeker M."/>
        </authorList>
    </citation>
    <scope>NUCLEOTIDE SEQUENCE</scope>
    <source>
        <strain evidence="11">DSM 21943</strain>
    </source>
</reference>
<proteinExistence type="predicted"/>
<organism evidence="11 12">
    <name type="scientific">Shouchella xiaoxiensis</name>
    <dbReference type="NCBI Taxonomy" id="766895"/>
    <lineage>
        <taxon>Bacteria</taxon>
        <taxon>Bacillati</taxon>
        <taxon>Bacillota</taxon>
        <taxon>Bacilli</taxon>
        <taxon>Bacillales</taxon>
        <taxon>Bacillaceae</taxon>
        <taxon>Shouchella</taxon>
    </lineage>
</organism>
<dbReference type="PANTHER" id="PTHR24421">
    <property type="entry name" value="NITRATE/NITRITE SENSOR PROTEIN NARX-RELATED"/>
    <property type="match status" value="1"/>
</dbReference>
<feature type="transmembrane region" description="Helical" evidence="9">
    <location>
        <begin position="90"/>
        <end position="110"/>
    </location>
</feature>
<evidence type="ECO:0000256" key="5">
    <source>
        <dbReference type="ARBA" id="ARBA00022741"/>
    </source>
</evidence>
<evidence type="ECO:0000313" key="11">
    <source>
        <dbReference type="EMBL" id="MBM7838989.1"/>
    </source>
</evidence>
<comment type="caution">
    <text evidence="11">The sequence shown here is derived from an EMBL/GenBank/DDBJ whole genome shotgun (WGS) entry which is preliminary data.</text>
</comment>
<keyword evidence="8" id="KW-0902">Two-component regulatory system</keyword>
<keyword evidence="5" id="KW-0547">Nucleotide-binding</keyword>
<evidence type="ECO:0000313" key="12">
    <source>
        <dbReference type="Proteomes" id="UP001179280"/>
    </source>
</evidence>
<evidence type="ECO:0000256" key="3">
    <source>
        <dbReference type="ARBA" id="ARBA00022553"/>
    </source>
</evidence>
<evidence type="ECO:0000256" key="1">
    <source>
        <dbReference type="ARBA" id="ARBA00000085"/>
    </source>
</evidence>
<dbReference type="CDD" id="cd16917">
    <property type="entry name" value="HATPase_UhpB-NarQ-NarX-like"/>
    <property type="match status" value="1"/>
</dbReference>
<dbReference type="Gene3D" id="3.30.565.10">
    <property type="entry name" value="Histidine kinase-like ATPase, C-terminal domain"/>
    <property type="match status" value="1"/>
</dbReference>
<dbReference type="InterPro" id="IPR036890">
    <property type="entry name" value="HATPase_C_sf"/>
</dbReference>
<feature type="domain" description="Signal transduction histidine kinase subgroup 3 dimerisation and phosphoacceptor" evidence="10">
    <location>
        <begin position="172"/>
        <end position="232"/>
    </location>
</feature>
<dbReference type="PANTHER" id="PTHR24421:SF10">
    <property type="entry name" value="NITRATE_NITRITE SENSOR PROTEIN NARQ"/>
    <property type="match status" value="1"/>
</dbReference>
<keyword evidence="3" id="KW-0597">Phosphoprotein</keyword>